<dbReference type="InterPro" id="IPR046893">
    <property type="entry name" value="MSSS"/>
</dbReference>
<dbReference type="SMART" id="SM00534">
    <property type="entry name" value="MUTSac"/>
    <property type="match status" value="1"/>
</dbReference>
<dbReference type="EC" id="3.6.4.-" evidence="8"/>
<feature type="region of interest" description="Disordered" evidence="10">
    <location>
        <begin position="623"/>
        <end position="642"/>
    </location>
</feature>
<evidence type="ECO:0000259" key="11">
    <source>
        <dbReference type="PROSITE" id="PS50828"/>
    </source>
</evidence>
<evidence type="ECO:0000256" key="7">
    <source>
        <dbReference type="ARBA" id="ARBA00023125"/>
    </source>
</evidence>
<dbReference type="CDD" id="cd03280">
    <property type="entry name" value="ABC_MutS2"/>
    <property type="match status" value="1"/>
</dbReference>
<keyword evidence="9" id="KW-0175">Coiled coil</keyword>
<organism evidence="12 13">
    <name type="scientific">Candidatus Cellulosilyticum pullistercoris</name>
    <dbReference type="NCBI Taxonomy" id="2838521"/>
    <lineage>
        <taxon>Bacteria</taxon>
        <taxon>Bacillati</taxon>
        <taxon>Bacillota</taxon>
        <taxon>Clostridia</taxon>
        <taxon>Lachnospirales</taxon>
        <taxon>Cellulosilyticaceae</taxon>
        <taxon>Cellulosilyticum</taxon>
    </lineage>
</organism>
<dbReference type="GO" id="GO:0045910">
    <property type="term" value="P:negative regulation of DNA recombination"/>
    <property type="evidence" value="ECO:0007669"/>
    <property type="project" value="InterPro"/>
</dbReference>
<dbReference type="EMBL" id="JAHLFQ010000190">
    <property type="protein sequence ID" value="MBU3804710.1"/>
    <property type="molecule type" value="Genomic_DNA"/>
</dbReference>
<keyword evidence="5 8" id="KW-0067">ATP-binding</keyword>
<dbReference type="Gene3D" id="3.40.50.300">
    <property type="entry name" value="P-loop containing nucleotide triphosphate hydrolases"/>
    <property type="match status" value="1"/>
</dbReference>
<comment type="caution">
    <text evidence="12">The sequence shown here is derived from an EMBL/GenBank/DDBJ whole genome shotgun (WGS) entry which is preliminary data.</text>
</comment>
<evidence type="ECO:0000256" key="8">
    <source>
        <dbReference type="HAMAP-Rule" id="MF_00092"/>
    </source>
</evidence>
<dbReference type="PANTHER" id="PTHR48466">
    <property type="entry name" value="OS10G0509000 PROTEIN-RELATED"/>
    <property type="match status" value="1"/>
</dbReference>
<keyword evidence="3 8" id="KW-0547">Nucleotide-binding</keyword>
<dbReference type="InterPro" id="IPR027417">
    <property type="entry name" value="P-loop_NTPase"/>
</dbReference>
<evidence type="ECO:0000256" key="3">
    <source>
        <dbReference type="ARBA" id="ARBA00022741"/>
    </source>
</evidence>
<evidence type="ECO:0000256" key="1">
    <source>
        <dbReference type="ARBA" id="ARBA00022722"/>
    </source>
</evidence>
<evidence type="ECO:0000256" key="6">
    <source>
        <dbReference type="ARBA" id="ARBA00022884"/>
    </source>
</evidence>
<comment type="subunit">
    <text evidence="8">Homodimer. Binds to stalled ribosomes, contacting rRNA.</text>
</comment>
<keyword evidence="8 12" id="KW-0255">Endonuclease</keyword>
<evidence type="ECO:0000313" key="12">
    <source>
        <dbReference type="EMBL" id="MBU3804710.1"/>
    </source>
</evidence>
<comment type="similarity">
    <text evidence="8">Belongs to the DNA mismatch repair MutS family. MutS2 subfamily.</text>
</comment>
<comment type="function">
    <text evidence="8">Endonuclease that is involved in the suppression of homologous recombination and thus may have a key role in the control of bacterial genetic diversity.</text>
</comment>
<dbReference type="NCBIfam" id="TIGR01069">
    <property type="entry name" value="mutS2"/>
    <property type="match status" value="1"/>
</dbReference>
<evidence type="ECO:0000256" key="10">
    <source>
        <dbReference type="SAM" id="MobiDB-lite"/>
    </source>
</evidence>
<dbReference type="AlphaFoldDB" id="A0A9E2NLU2"/>
<evidence type="ECO:0000256" key="5">
    <source>
        <dbReference type="ARBA" id="ARBA00022840"/>
    </source>
</evidence>
<dbReference type="SUPFAM" id="SSF52540">
    <property type="entry name" value="P-loop containing nucleoside triphosphate hydrolases"/>
    <property type="match status" value="1"/>
</dbReference>
<comment type="function">
    <text evidence="8">Acts as a ribosome collision sensor, splitting the ribosome into its 2 subunits. Detects stalled/collided 70S ribosomes which it binds and splits by an ATP-hydrolysis driven conformational change. Acts upstream of the ribosome quality control system (RQC), a ribosome-associated complex that mediates the extraction of incompletely synthesized nascent chains from stalled ribosomes and their subsequent degradation. Probably generates substrates for RQC.</text>
</comment>
<keyword evidence="6 8" id="KW-0694">RNA-binding</keyword>
<dbReference type="Pfam" id="PF01713">
    <property type="entry name" value="Smr"/>
    <property type="match status" value="1"/>
</dbReference>
<evidence type="ECO:0000256" key="2">
    <source>
        <dbReference type="ARBA" id="ARBA00022730"/>
    </source>
</evidence>
<evidence type="ECO:0000256" key="4">
    <source>
        <dbReference type="ARBA" id="ARBA00022801"/>
    </source>
</evidence>
<dbReference type="GO" id="GO:0072344">
    <property type="term" value="P:rescue of stalled ribosome"/>
    <property type="evidence" value="ECO:0007669"/>
    <property type="project" value="UniProtKB-UniRule"/>
</dbReference>
<dbReference type="PROSITE" id="PS50828">
    <property type="entry name" value="SMR"/>
    <property type="match status" value="1"/>
</dbReference>
<reference evidence="12" key="2">
    <citation type="submission" date="2021-04" db="EMBL/GenBank/DDBJ databases">
        <authorList>
            <person name="Gilroy R."/>
        </authorList>
    </citation>
    <scope>NUCLEOTIDE SEQUENCE</scope>
    <source>
        <strain evidence="12">B5-657</strain>
    </source>
</reference>
<keyword evidence="2 8" id="KW-0699">rRNA-binding</keyword>
<dbReference type="InterPro" id="IPR007696">
    <property type="entry name" value="DNA_mismatch_repair_MutS_core"/>
</dbReference>
<feature type="coiled-coil region" evidence="9">
    <location>
        <begin position="533"/>
        <end position="600"/>
    </location>
</feature>
<dbReference type="GO" id="GO:0004519">
    <property type="term" value="F:endonuclease activity"/>
    <property type="evidence" value="ECO:0007669"/>
    <property type="project" value="UniProtKB-UniRule"/>
</dbReference>
<gene>
    <name evidence="8" type="primary">mutS2</name>
    <name evidence="8" type="synonym">rqcU</name>
    <name evidence="12" type="ORF">H9872_08130</name>
</gene>
<keyword evidence="7 8" id="KW-0238">DNA-binding</keyword>
<keyword evidence="4 8" id="KW-0378">Hydrolase</keyword>
<protein>
    <recommendedName>
        <fullName evidence="8">Endonuclease MutS2</fullName>
        <ecNumber evidence="8">3.1.-.-</ecNumber>
    </recommendedName>
    <alternativeName>
        <fullName evidence="8">Ribosome-associated protein quality control-upstream factor</fullName>
        <shortName evidence="8">RQC-upstream factor</shortName>
        <shortName evidence="8">RqcU</shortName>
        <ecNumber evidence="8">3.6.4.-</ecNumber>
    </alternativeName>
</protein>
<dbReference type="SUPFAM" id="SSF48334">
    <property type="entry name" value="DNA repair protein MutS, domain III"/>
    <property type="match status" value="1"/>
</dbReference>
<keyword evidence="1 8" id="KW-0540">Nuclease</keyword>
<dbReference type="InterPro" id="IPR000432">
    <property type="entry name" value="DNA_mismatch_repair_MutS_C"/>
</dbReference>
<dbReference type="Pfam" id="PF20297">
    <property type="entry name" value="MSSS"/>
    <property type="match status" value="1"/>
</dbReference>
<dbReference type="InterPro" id="IPR036187">
    <property type="entry name" value="DNA_mismatch_repair_MutS_sf"/>
</dbReference>
<evidence type="ECO:0000256" key="9">
    <source>
        <dbReference type="SAM" id="Coils"/>
    </source>
</evidence>
<feature type="binding site" evidence="8">
    <location>
        <begin position="335"/>
        <end position="342"/>
    </location>
    <ligand>
        <name>ATP</name>
        <dbReference type="ChEBI" id="CHEBI:30616"/>
    </ligand>
</feature>
<sequence>MNDRTLYKLEFHKVMERVSAYALTEDGKLKIDRFMPKTNLKEVTMLQKETADALLMSIKKGKIPLSNLKPISAILKRVEIGAILSGGELLAVRDVLRLTRKSRNYYQDATAKGESYSYLSQYFEALFPLTNIEREISRCILSAEEIADDATPELARIRRQKQTLSGRIKEQLQQIIHSSHYQDMIQDPVVTLRQDRYCIPVKIEYKNQFKGIVHDQSSTGATVFIEPMIVVEIGNELKTLETKEQEEIEKILVELTNSIMPYTIEITSSYKQLIELDAIFARSEFSLKYDCREPKLNDKGYIELKRARHPLLPKEQVVPIDVRLGKDFTTLLITGPNTGGKTVTLKTLGLFSLMAAVGLQIPAAEGSEIAVFEGIYADLGDEQSIEQSLSTFSAHMTNIVSILKEMSLNSLILLDEVGSGTDPIEGAALAMSILEHLRKQQIRTVATTHYSELKLYALSTDGVENASCEFDVESLRPTYRLLIGIPGKSNAFAISMKLGLPSYLIEDAKVYLEKENVKMEDILVDLEQSKRMAEIESERAKVFRAEAERLKEEIQKERQKLEKAKKKVIERAELKAKELLKEAEEEADKALKEVRAAARKAQVIIDERGLQEAKQSMTDTLQKQRKRASKVSGSQKQKAPTSVTLGEEVMVVSLMQKGIVTKEADKNGLVEVRMGIMPMKVKLSDLQKVKEENVFNEPKINKTKQKGQISYNVHKTQTISAEVDVRGLMVDEAWPVVDKYLDDAYLAGLKQVTIIHGKGTGALRTAIMQRLKRHPHVEAQRPGTFGEGEMGVTIVTVK</sequence>
<dbReference type="PIRSF" id="PIRSF005814">
    <property type="entry name" value="MutS_YshD"/>
    <property type="match status" value="1"/>
</dbReference>
<dbReference type="GO" id="GO:0043023">
    <property type="term" value="F:ribosomal large subunit binding"/>
    <property type="evidence" value="ECO:0007669"/>
    <property type="project" value="UniProtKB-UniRule"/>
</dbReference>
<dbReference type="GO" id="GO:0005524">
    <property type="term" value="F:ATP binding"/>
    <property type="evidence" value="ECO:0007669"/>
    <property type="project" value="UniProtKB-UniRule"/>
</dbReference>
<dbReference type="Pfam" id="PF00488">
    <property type="entry name" value="MutS_V"/>
    <property type="match status" value="1"/>
</dbReference>
<dbReference type="Proteomes" id="UP000824229">
    <property type="component" value="Unassembled WGS sequence"/>
</dbReference>
<dbReference type="GO" id="GO:0030983">
    <property type="term" value="F:mismatched DNA binding"/>
    <property type="evidence" value="ECO:0007669"/>
    <property type="project" value="InterPro"/>
</dbReference>
<dbReference type="InterPro" id="IPR005747">
    <property type="entry name" value="MutS2"/>
</dbReference>
<dbReference type="FunFam" id="3.40.50.300:FF:000830">
    <property type="entry name" value="Endonuclease MutS2"/>
    <property type="match status" value="1"/>
</dbReference>
<dbReference type="SMART" id="SM00533">
    <property type="entry name" value="MUTSd"/>
    <property type="match status" value="1"/>
</dbReference>
<dbReference type="Gene3D" id="3.30.1370.110">
    <property type="match status" value="1"/>
</dbReference>
<feature type="compositionally biased region" description="Polar residues" evidence="10">
    <location>
        <begin position="631"/>
        <end position="642"/>
    </location>
</feature>
<name>A0A9E2NLU2_9FIRM</name>
<dbReference type="GO" id="GO:0019843">
    <property type="term" value="F:rRNA binding"/>
    <property type="evidence" value="ECO:0007669"/>
    <property type="project" value="UniProtKB-UniRule"/>
</dbReference>
<reference evidence="12" key="1">
    <citation type="journal article" date="2021" name="PeerJ">
        <title>Extensive microbial diversity within the chicken gut microbiome revealed by metagenomics and culture.</title>
        <authorList>
            <person name="Gilroy R."/>
            <person name="Ravi A."/>
            <person name="Getino M."/>
            <person name="Pursley I."/>
            <person name="Horton D.L."/>
            <person name="Alikhan N.F."/>
            <person name="Baker D."/>
            <person name="Gharbi K."/>
            <person name="Hall N."/>
            <person name="Watson M."/>
            <person name="Adriaenssens E.M."/>
            <person name="Foster-Nyarko E."/>
            <person name="Jarju S."/>
            <person name="Secka A."/>
            <person name="Antonio M."/>
            <person name="Oren A."/>
            <person name="Chaudhuri R.R."/>
            <person name="La Ragione R."/>
            <person name="Hildebrand F."/>
            <person name="Pallen M.J."/>
        </authorList>
    </citation>
    <scope>NUCLEOTIDE SEQUENCE</scope>
    <source>
        <strain evidence="12">B5-657</strain>
    </source>
</reference>
<dbReference type="InterPro" id="IPR002625">
    <property type="entry name" value="Smr_dom"/>
</dbReference>
<dbReference type="SUPFAM" id="SSF160443">
    <property type="entry name" value="SMR domain-like"/>
    <property type="match status" value="1"/>
</dbReference>
<dbReference type="GO" id="GO:0006298">
    <property type="term" value="P:mismatch repair"/>
    <property type="evidence" value="ECO:0007669"/>
    <property type="project" value="InterPro"/>
</dbReference>
<proteinExistence type="inferred from homology"/>
<dbReference type="HAMAP" id="MF_00092">
    <property type="entry name" value="MutS2"/>
    <property type="match status" value="1"/>
</dbReference>
<dbReference type="PANTHER" id="PTHR48466:SF2">
    <property type="entry name" value="OS10G0509000 PROTEIN"/>
    <property type="match status" value="1"/>
</dbReference>
<dbReference type="SMART" id="SM00463">
    <property type="entry name" value="SMR"/>
    <property type="match status" value="1"/>
</dbReference>
<dbReference type="GO" id="GO:0140664">
    <property type="term" value="F:ATP-dependent DNA damage sensor activity"/>
    <property type="evidence" value="ECO:0007669"/>
    <property type="project" value="InterPro"/>
</dbReference>
<dbReference type="PROSITE" id="PS00486">
    <property type="entry name" value="DNA_MISMATCH_REPAIR_2"/>
    <property type="match status" value="1"/>
</dbReference>
<evidence type="ECO:0000313" key="13">
    <source>
        <dbReference type="Proteomes" id="UP000824229"/>
    </source>
</evidence>
<dbReference type="EC" id="3.1.-.-" evidence="8"/>
<dbReference type="InterPro" id="IPR036063">
    <property type="entry name" value="Smr_dom_sf"/>
</dbReference>
<accession>A0A9E2NLU2</accession>
<feature type="domain" description="Smr" evidence="11">
    <location>
        <begin position="723"/>
        <end position="798"/>
    </location>
</feature>
<dbReference type="InterPro" id="IPR045076">
    <property type="entry name" value="MutS"/>
</dbReference>
<dbReference type="GO" id="GO:0016887">
    <property type="term" value="F:ATP hydrolysis activity"/>
    <property type="evidence" value="ECO:0007669"/>
    <property type="project" value="InterPro"/>
</dbReference>